<keyword evidence="1" id="KW-0229">DNA integration</keyword>
<dbReference type="Gene3D" id="1.10.443.10">
    <property type="entry name" value="Intergrase catalytic core"/>
    <property type="match status" value="1"/>
</dbReference>
<dbReference type="InterPro" id="IPR050090">
    <property type="entry name" value="Tyrosine_recombinase_XerCD"/>
</dbReference>
<dbReference type="Pfam" id="PF02899">
    <property type="entry name" value="Phage_int_SAM_1"/>
    <property type="match status" value="1"/>
</dbReference>
<proteinExistence type="predicted"/>
<feature type="domain" description="Tyr recombinase" evidence="5">
    <location>
        <begin position="142"/>
        <end position="323"/>
    </location>
</feature>
<evidence type="ECO:0000259" key="6">
    <source>
        <dbReference type="PROSITE" id="PS51900"/>
    </source>
</evidence>
<dbReference type="PROSITE" id="PS51900">
    <property type="entry name" value="CB"/>
    <property type="match status" value="1"/>
</dbReference>
<dbReference type="EMBL" id="JAAGWB010000071">
    <property type="protein sequence ID" value="NEN53487.1"/>
    <property type="molecule type" value="Genomic_DNA"/>
</dbReference>
<dbReference type="CDD" id="cd00397">
    <property type="entry name" value="DNA_BRE_C"/>
    <property type="match status" value="1"/>
</dbReference>
<feature type="domain" description="Core-binding (CB)" evidence="6">
    <location>
        <begin position="33"/>
        <end position="119"/>
    </location>
</feature>
<keyword evidence="2 4" id="KW-0238">DNA-binding</keyword>
<dbReference type="GO" id="GO:0003677">
    <property type="term" value="F:DNA binding"/>
    <property type="evidence" value="ECO:0007669"/>
    <property type="project" value="UniProtKB-UniRule"/>
</dbReference>
<comment type="caution">
    <text evidence="7">The sequence shown here is derived from an EMBL/GenBank/DDBJ whole genome shotgun (WGS) entry which is preliminary data.</text>
</comment>
<dbReference type="InterPro" id="IPR004107">
    <property type="entry name" value="Integrase_SAM-like_N"/>
</dbReference>
<evidence type="ECO:0000313" key="7">
    <source>
        <dbReference type="EMBL" id="NEN53487.1"/>
    </source>
</evidence>
<dbReference type="PANTHER" id="PTHR30349">
    <property type="entry name" value="PHAGE INTEGRASE-RELATED"/>
    <property type="match status" value="1"/>
</dbReference>
<sequence length="329" mass="35440">MSGELAPLGMLTAALPLVRPGPLERLPGSAEDDPFHRLAAAWLVGHPGNTATAYRRDLTAWAAWCAQLGVHPLVAERHHVDLWVRHLTTTPQPATGRPASAATVARKLSALSGFYDFGVHDAQVLTHSPVASVRRPRVSDESAAVGLTADELRRLLAAAVAHSPRSAALVTLLTFCGLRISEALGADVRDFGHDRGHRVLRVTRKGGKAARVPLAPAVVRTLELYLGDRTAGPIFLSSDGVGRYAYRRAHEQLGRLCRSAGLPPGVTPHSLRHSYATEALRLGAALQDVQDALGHSDPRTTRRYDRSRHNLDRSPNYLLASALTTDDGE</sequence>
<dbReference type="AlphaFoldDB" id="A0A6P0HC63"/>
<dbReference type="RefSeq" id="WP_163613344.1">
    <property type="nucleotide sequence ID" value="NZ_JAAGWB010000071.1"/>
</dbReference>
<dbReference type="GO" id="GO:0006310">
    <property type="term" value="P:DNA recombination"/>
    <property type="evidence" value="ECO:0007669"/>
    <property type="project" value="UniProtKB-KW"/>
</dbReference>
<dbReference type="GO" id="GO:0015074">
    <property type="term" value="P:DNA integration"/>
    <property type="evidence" value="ECO:0007669"/>
    <property type="project" value="UniProtKB-KW"/>
</dbReference>
<organism evidence="7 8">
    <name type="scientific">Modestobacter muralis</name>
    <dbReference type="NCBI Taxonomy" id="1608614"/>
    <lineage>
        <taxon>Bacteria</taxon>
        <taxon>Bacillati</taxon>
        <taxon>Actinomycetota</taxon>
        <taxon>Actinomycetes</taxon>
        <taxon>Geodermatophilales</taxon>
        <taxon>Geodermatophilaceae</taxon>
        <taxon>Modestobacter</taxon>
    </lineage>
</organism>
<evidence type="ECO:0000256" key="4">
    <source>
        <dbReference type="PROSITE-ProRule" id="PRU01248"/>
    </source>
</evidence>
<evidence type="ECO:0000313" key="8">
    <source>
        <dbReference type="Proteomes" id="UP000471152"/>
    </source>
</evidence>
<dbReference type="InterPro" id="IPR044068">
    <property type="entry name" value="CB"/>
</dbReference>
<evidence type="ECO:0000259" key="5">
    <source>
        <dbReference type="PROSITE" id="PS51898"/>
    </source>
</evidence>
<dbReference type="InterPro" id="IPR010998">
    <property type="entry name" value="Integrase_recombinase_N"/>
</dbReference>
<dbReference type="InterPro" id="IPR011010">
    <property type="entry name" value="DNA_brk_join_enz"/>
</dbReference>
<evidence type="ECO:0000256" key="2">
    <source>
        <dbReference type="ARBA" id="ARBA00023125"/>
    </source>
</evidence>
<evidence type="ECO:0000256" key="3">
    <source>
        <dbReference type="ARBA" id="ARBA00023172"/>
    </source>
</evidence>
<name>A0A6P0HC63_9ACTN</name>
<accession>A0A6P0HC63</accession>
<dbReference type="PANTHER" id="PTHR30349:SF81">
    <property type="entry name" value="TYROSINE RECOMBINASE XERC"/>
    <property type="match status" value="1"/>
</dbReference>
<dbReference type="InterPro" id="IPR013762">
    <property type="entry name" value="Integrase-like_cat_sf"/>
</dbReference>
<dbReference type="PROSITE" id="PS51898">
    <property type="entry name" value="TYR_RECOMBINASE"/>
    <property type="match status" value="1"/>
</dbReference>
<evidence type="ECO:0000256" key="1">
    <source>
        <dbReference type="ARBA" id="ARBA00022908"/>
    </source>
</evidence>
<reference evidence="7 8" key="1">
    <citation type="submission" date="2020-02" db="EMBL/GenBank/DDBJ databases">
        <title>The WGS of Modestobacter muralis DSM 100205.</title>
        <authorList>
            <person name="Jiang Z."/>
        </authorList>
    </citation>
    <scope>NUCLEOTIDE SEQUENCE [LARGE SCALE GENOMIC DNA]</scope>
    <source>
        <strain evidence="7 8">DSM 100205</strain>
    </source>
</reference>
<keyword evidence="3" id="KW-0233">DNA recombination</keyword>
<dbReference type="InterPro" id="IPR002104">
    <property type="entry name" value="Integrase_catalytic"/>
</dbReference>
<dbReference type="Proteomes" id="UP000471152">
    <property type="component" value="Unassembled WGS sequence"/>
</dbReference>
<dbReference type="Pfam" id="PF00589">
    <property type="entry name" value="Phage_integrase"/>
    <property type="match status" value="1"/>
</dbReference>
<gene>
    <name evidence="7" type="ORF">G3R41_21530</name>
</gene>
<dbReference type="SUPFAM" id="SSF56349">
    <property type="entry name" value="DNA breaking-rejoining enzymes"/>
    <property type="match status" value="1"/>
</dbReference>
<protein>
    <submittedName>
        <fullName evidence="7">Tyrosine-type recombinase/integrase</fullName>
    </submittedName>
</protein>
<dbReference type="Gene3D" id="1.10.150.130">
    <property type="match status" value="1"/>
</dbReference>